<name>X0YNT1_9ZZZZ</name>
<gene>
    <name evidence="2" type="ORF">S01H1_71048</name>
</gene>
<feature type="region of interest" description="Disordered" evidence="1">
    <location>
        <begin position="1"/>
        <end position="21"/>
    </location>
</feature>
<evidence type="ECO:0000313" key="2">
    <source>
        <dbReference type="EMBL" id="GAG38386.1"/>
    </source>
</evidence>
<feature type="compositionally biased region" description="Polar residues" evidence="1">
    <location>
        <begin position="8"/>
        <end position="19"/>
    </location>
</feature>
<feature type="region of interest" description="Disordered" evidence="1">
    <location>
        <begin position="36"/>
        <end position="67"/>
    </location>
</feature>
<reference evidence="2" key="1">
    <citation type="journal article" date="2014" name="Front. Microbiol.">
        <title>High frequency of phylogenetically diverse reductive dehalogenase-homologous genes in deep subseafloor sedimentary metagenomes.</title>
        <authorList>
            <person name="Kawai M."/>
            <person name="Futagami T."/>
            <person name="Toyoda A."/>
            <person name="Takaki Y."/>
            <person name="Nishi S."/>
            <person name="Hori S."/>
            <person name="Arai W."/>
            <person name="Tsubouchi T."/>
            <person name="Morono Y."/>
            <person name="Uchiyama I."/>
            <person name="Ito T."/>
            <person name="Fujiyama A."/>
            <person name="Inagaki F."/>
            <person name="Takami H."/>
        </authorList>
    </citation>
    <scope>NUCLEOTIDE SEQUENCE</scope>
    <source>
        <strain evidence="2">Expedition CK06-06</strain>
    </source>
</reference>
<dbReference type="EMBL" id="BARS01047285">
    <property type="protein sequence ID" value="GAG38386.1"/>
    <property type="molecule type" value="Genomic_DNA"/>
</dbReference>
<proteinExistence type="predicted"/>
<sequence>MADKIDKSLTQGPRSSVNIPGQEEINEAIEQEVVEAQDTPGPVEIEESEDGSVTVDFDPNAASPEGGDEHYANLAEFLPDEVLDELGSSLTQKYNDYNASRKDWEQSYTKGLDLLGFKYDMRTEPFQGASGATHPVLAEAVTQFQALAYKELLP</sequence>
<dbReference type="AlphaFoldDB" id="X0YNT1"/>
<accession>X0YNT1</accession>
<evidence type="ECO:0000256" key="1">
    <source>
        <dbReference type="SAM" id="MobiDB-lite"/>
    </source>
</evidence>
<protein>
    <submittedName>
        <fullName evidence="2">Uncharacterized protein</fullName>
    </submittedName>
</protein>
<comment type="caution">
    <text evidence="2">The sequence shown here is derived from an EMBL/GenBank/DDBJ whole genome shotgun (WGS) entry which is preliminary data.</text>
</comment>
<organism evidence="2">
    <name type="scientific">marine sediment metagenome</name>
    <dbReference type="NCBI Taxonomy" id="412755"/>
    <lineage>
        <taxon>unclassified sequences</taxon>
        <taxon>metagenomes</taxon>
        <taxon>ecological metagenomes</taxon>
    </lineage>
</organism>
<feature type="non-terminal residue" evidence="2">
    <location>
        <position position="154"/>
    </location>
</feature>